<proteinExistence type="predicted"/>
<dbReference type="EMBL" id="FNCN01000001">
    <property type="protein sequence ID" value="SDG06132.1"/>
    <property type="molecule type" value="Genomic_DNA"/>
</dbReference>
<accession>A0A1G7R5R3</accession>
<evidence type="ECO:0000313" key="3">
    <source>
        <dbReference type="Proteomes" id="UP000198923"/>
    </source>
</evidence>
<protein>
    <recommendedName>
        <fullName evidence="4">WXG100 family type VII secretion target</fullName>
    </recommendedName>
</protein>
<name>A0A1G7R5R3_9ACTN</name>
<evidence type="ECO:0000313" key="2">
    <source>
        <dbReference type="EMBL" id="SDG06132.1"/>
    </source>
</evidence>
<dbReference type="STRING" id="504805.SAMN05421505_101267"/>
<sequence length="101" mass="11345">MTGFALDKLVPNPRHRELQEVLQKIQARGRTLERALDQAVKQFAGGSVWVGPSANRFGQALTHHRKRLRTTVDETITQVEAELKATDREVHASTLRGGYLN</sequence>
<keyword evidence="1" id="KW-0175">Coiled coil</keyword>
<evidence type="ECO:0000256" key="1">
    <source>
        <dbReference type="SAM" id="Coils"/>
    </source>
</evidence>
<organism evidence="2 3">
    <name type="scientific">Sinosporangium album</name>
    <dbReference type="NCBI Taxonomy" id="504805"/>
    <lineage>
        <taxon>Bacteria</taxon>
        <taxon>Bacillati</taxon>
        <taxon>Actinomycetota</taxon>
        <taxon>Actinomycetes</taxon>
        <taxon>Streptosporangiales</taxon>
        <taxon>Streptosporangiaceae</taxon>
        <taxon>Sinosporangium</taxon>
    </lineage>
</organism>
<keyword evidence="3" id="KW-1185">Reference proteome</keyword>
<evidence type="ECO:0008006" key="4">
    <source>
        <dbReference type="Google" id="ProtNLM"/>
    </source>
</evidence>
<dbReference type="AlphaFoldDB" id="A0A1G7R5R3"/>
<feature type="coiled-coil region" evidence="1">
    <location>
        <begin position="15"/>
        <end position="42"/>
    </location>
</feature>
<gene>
    <name evidence="2" type="ORF">SAMN05421505_101267</name>
</gene>
<dbReference type="Proteomes" id="UP000198923">
    <property type="component" value="Unassembled WGS sequence"/>
</dbReference>
<reference evidence="2 3" key="1">
    <citation type="submission" date="2016-10" db="EMBL/GenBank/DDBJ databases">
        <authorList>
            <person name="de Groot N.N."/>
        </authorList>
    </citation>
    <scope>NUCLEOTIDE SEQUENCE [LARGE SCALE GENOMIC DNA]</scope>
    <source>
        <strain evidence="2 3">CPCC 201354</strain>
    </source>
</reference>